<dbReference type="PANTHER" id="PTHR47271:SF2">
    <property type="entry name" value="ARGININE DEIMINASE"/>
    <property type="match status" value="1"/>
</dbReference>
<name>A0A024Q728_9BACI</name>
<proteinExistence type="predicted"/>
<evidence type="ECO:0000313" key="2">
    <source>
        <dbReference type="Proteomes" id="UP000028875"/>
    </source>
</evidence>
<dbReference type="STRING" id="1462526.BN990_00257"/>
<keyword evidence="2" id="KW-1185">Reference proteome</keyword>
<comment type="caution">
    <text evidence="1">The sequence shown here is derived from an EMBL/GenBank/DDBJ whole genome shotgun (WGS) entry which is preliminary data.</text>
</comment>
<dbReference type="OrthoDB" id="9814070at2"/>
<dbReference type="EMBL" id="CCDP010000001">
    <property type="protein sequence ID" value="CDQ37990.1"/>
    <property type="molecule type" value="Genomic_DNA"/>
</dbReference>
<reference evidence="2" key="2">
    <citation type="submission" date="2014-05" db="EMBL/GenBank/DDBJ databases">
        <title>Draft genome sequence of Virgibacillus massiliensis Vm-5.</title>
        <authorList>
            <person name="Khelaifia S."/>
            <person name="Croce O."/>
            <person name="Lagier J.C."/>
            <person name="Raoult D."/>
        </authorList>
    </citation>
    <scope>NUCLEOTIDE SEQUENCE [LARGE SCALE GENOMIC DNA]</scope>
    <source>
        <strain evidence="2">Vm-5</strain>
    </source>
</reference>
<organism evidence="1 2">
    <name type="scientific">Virgibacillus massiliensis</name>
    <dbReference type="NCBI Taxonomy" id="1462526"/>
    <lineage>
        <taxon>Bacteria</taxon>
        <taxon>Bacillati</taxon>
        <taxon>Bacillota</taxon>
        <taxon>Bacilli</taxon>
        <taxon>Bacillales</taxon>
        <taxon>Bacillaceae</taxon>
        <taxon>Virgibacillus</taxon>
    </lineage>
</organism>
<dbReference type="RefSeq" id="WP_038241814.1">
    <property type="nucleotide sequence ID" value="NZ_BNER01000001.1"/>
</dbReference>
<evidence type="ECO:0000313" key="1">
    <source>
        <dbReference type="EMBL" id="CDQ37990.1"/>
    </source>
</evidence>
<dbReference type="Pfam" id="PF02274">
    <property type="entry name" value="ADI"/>
    <property type="match status" value="1"/>
</dbReference>
<dbReference type="GO" id="GO:0016990">
    <property type="term" value="F:arginine deiminase activity"/>
    <property type="evidence" value="ECO:0007669"/>
    <property type="project" value="TreeGrafter"/>
</dbReference>
<protein>
    <submittedName>
        <fullName evidence="1">Arginine deiminase</fullName>
    </submittedName>
</protein>
<dbReference type="GO" id="GO:0019546">
    <property type="term" value="P:L-arginine deiminase pathway"/>
    <property type="evidence" value="ECO:0007669"/>
    <property type="project" value="TreeGrafter"/>
</dbReference>
<dbReference type="AlphaFoldDB" id="A0A024Q728"/>
<dbReference type="PANTHER" id="PTHR47271">
    <property type="entry name" value="ARGININE DEIMINASE"/>
    <property type="match status" value="1"/>
</dbReference>
<dbReference type="SUPFAM" id="SSF55909">
    <property type="entry name" value="Pentein"/>
    <property type="match status" value="1"/>
</dbReference>
<reference evidence="1 2" key="1">
    <citation type="submission" date="2014-03" db="EMBL/GenBank/DDBJ databases">
        <authorList>
            <person name="Urmite Genomes U."/>
        </authorList>
    </citation>
    <scope>NUCLEOTIDE SEQUENCE [LARGE SCALE GENOMIC DNA]</scope>
    <source>
        <strain evidence="1 2">Vm-5</strain>
    </source>
</reference>
<dbReference type="Proteomes" id="UP000028875">
    <property type="component" value="Unassembled WGS sequence"/>
</dbReference>
<dbReference type="Pfam" id="PF19420">
    <property type="entry name" value="DDAH_eukar"/>
    <property type="match status" value="1"/>
</dbReference>
<gene>
    <name evidence="1" type="ORF">BN990_00257</name>
</gene>
<accession>A0A024Q728</accession>
<dbReference type="Gene3D" id="3.75.10.10">
    <property type="entry name" value="L-arginine/glycine Amidinotransferase, Chain A"/>
    <property type="match status" value="1"/>
</dbReference>
<dbReference type="eggNOG" id="COG1834">
    <property type="taxonomic scope" value="Bacteria"/>
</dbReference>
<sequence length="313" mass="35736">MGTWEPGCWSEHGELKVVFVCSPSQISIPDLKTAEDVQWSAPVHHETAQANFASFKTALEDAGVEVIDYSQYLDSQGQQLSSQLINRFFVRDLACVFGKTMLPGAAGTFMRRPEYVQVHQLMNTWFPQAFRMEATNHLKALEFGDVLILNQDVVWINVGMRTSLESVEEVKDRIFQAGFSEIGILSLPRRSDTLHLDMNCNVAGGELMVAKQFVRHFPIHVWTEQGSHYEMPKQFLERHGFAVYWLEQYNTIPDINFLNLDPETILISKQAHKQMLKKHPKMDKKKIIEVDVTELEKAGGGIRCMTLPLVRLK</sequence>